<proteinExistence type="predicted"/>
<dbReference type="RefSeq" id="WP_169483372.1">
    <property type="nucleotide sequence ID" value="NZ_JABBGJ010000001.1"/>
</dbReference>
<keyword evidence="3" id="KW-1185">Reference proteome</keyword>
<dbReference type="Proteomes" id="UP000544134">
    <property type="component" value="Unassembled WGS sequence"/>
</dbReference>
<name>A0A848IA58_9BURK</name>
<evidence type="ECO:0000313" key="3">
    <source>
        <dbReference type="Proteomes" id="UP000544134"/>
    </source>
</evidence>
<feature type="region of interest" description="Disordered" evidence="1">
    <location>
        <begin position="39"/>
        <end position="79"/>
    </location>
</feature>
<evidence type="ECO:0000313" key="2">
    <source>
        <dbReference type="EMBL" id="NML96383.1"/>
    </source>
</evidence>
<reference evidence="2 3" key="1">
    <citation type="submission" date="2020-04" db="EMBL/GenBank/DDBJ databases">
        <title>Paraburkholderia sp. RP-4-7 isolated from soil.</title>
        <authorList>
            <person name="Dahal R.H."/>
        </authorList>
    </citation>
    <scope>NUCLEOTIDE SEQUENCE [LARGE SCALE GENOMIC DNA]</scope>
    <source>
        <strain evidence="2 3">RP-4-7</strain>
    </source>
</reference>
<sequence>MKTSITHAPDKGALRARRLSAVGLTLAIACLFTTSPLRAESDHHEGQQHSQGHAAPRQAYGHDDHRHGHDNGNQGYYGNQSYYGAPPVVYAPQAAPGISLFLPL</sequence>
<dbReference type="AlphaFoldDB" id="A0A848IA58"/>
<dbReference type="PROSITE" id="PS51257">
    <property type="entry name" value="PROKAR_LIPOPROTEIN"/>
    <property type="match status" value="1"/>
</dbReference>
<gene>
    <name evidence="2" type="ORF">HHL24_00175</name>
</gene>
<comment type="caution">
    <text evidence="2">The sequence shown here is derived from an EMBL/GenBank/DDBJ whole genome shotgun (WGS) entry which is preliminary data.</text>
</comment>
<evidence type="ECO:0000256" key="1">
    <source>
        <dbReference type="SAM" id="MobiDB-lite"/>
    </source>
</evidence>
<protein>
    <submittedName>
        <fullName evidence="2">Uncharacterized protein</fullName>
    </submittedName>
</protein>
<dbReference type="EMBL" id="JABBGJ010000001">
    <property type="protein sequence ID" value="NML96383.1"/>
    <property type="molecule type" value="Genomic_DNA"/>
</dbReference>
<organism evidence="2 3">
    <name type="scientific">Paraburkholderia polaris</name>
    <dbReference type="NCBI Taxonomy" id="2728848"/>
    <lineage>
        <taxon>Bacteria</taxon>
        <taxon>Pseudomonadati</taxon>
        <taxon>Pseudomonadota</taxon>
        <taxon>Betaproteobacteria</taxon>
        <taxon>Burkholderiales</taxon>
        <taxon>Burkholderiaceae</taxon>
        <taxon>Paraburkholderia</taxon>
    </lineage>
</organism>
<accession>A0A848IA58</accession>
<feature type="compositionally biased region" description="Basic and acidic residues" evidence="1">
    <location>
        <begin position="60"/>
        <end position="70"/>
    </location>
</feature>